<feature type="region of interest" description="Disordered" evidence="2">
    <location>
        <begin position="258"/>
        <end position="277"/>
    </location>
</feature>
<feature type="compositionally biased region" description="Polar residues" evidence="2">
    <location>
        <begin position="33"/>
        <end position="43"/>
    </location>
</feature>
<dbReference type="GO" id="GO:0003677">
    <property type="term" value="F:DNA binding"/>
    <property type="evidence" value="ECO:0007669"/>
    <property type="project" value="InterPro"/>
</dbReference>
<keyword evidence="5" id="KW-1185">Reference proteome</keyword>
<dbReference type="PANTHER" id="PTHR47425">
    <property type="entry name" value="FARB-RELATED"/>
    <property type="match status" value="1"/>
</dbReference>
<dbReference type="InterPro" id="IPR007219">
    <property type="entry name" value="XnlR_reg_dom"/>
</dbReference>
<dbReference type="GO" id="GO:0006351">
    <property type="term" value="P:DNA-templated transcription"/>
    <property type="evidence" value="ECO:0007669"/>
    <property type="project" value="InterPro"/>
</dbReference>
<dbReference type="AlphaFoldDB" id="A0A167TD83"/>
<feature type="compositionally biased region" description="Polar residues" evidence="2">
    <location>
        <begin position="84"/>
        <end position="97"/>
    </location>
</feature>
<evidence type="ECO:0000256" key="2">
    <source>
        <dbReference type="SAM" id="MobiDB-lite"/>
    </source>
</evidence>
<organism evidence="4 5">
    <name type="scientific">Niveomyces insectorum RCEF 264</name>
    <dbReference type="NCBI Taxonomy" id="1081102"/>
    <lineage>
        <taxon>Eukaryota</taxon>
        <taxon>Fungi</taxon>
        <taxon>Dikarya</taxon>
        <taxon>Ascomycota</taxon>
        <taxon>Pezizomycotina</taxon>
        <taxon>Sordariomycetes</taxon>
        <taxon>Hypocreomycetidae</taxon>
        <taxon>Hypocreales</taxon>
        <taxon>Cordycipitaceae</taxon>
        <taxon>Niveomyces</taxon>
    </lineage>
</organism>
<dbReference type="SMART" id="SM00906">
    <property type="entry name" value="Fungal_trans"/>
    <property type="match status" value="1"/>
</dbReference>
<dbReference type="InterPro" id="IPR052761">
    <property type="entry name" value="Fungal_Detox/Toxin_TFs"/>
</dbReference>
<feature type="compositionally biased region" description="Low complexity" evidence="2">
    <location>
        <begin position="52"/>
        <end position="62"/>
    </location>
</feature>
<dbReference type="OrthoDB" id="4451586at2759"/>
<dbReference type="PANTHER" id="PTHR47425:SF2">
    <property type="entry name" value="FARB-RELATED"/>
    <property type="match status" value="1"/>
</dbReference>
<reference evidence="4 5" key="1">
    <citation type="journal article" date="2016" name="Genome Biol. Evol.">
        <title>Divergent and convergent evolution of fungal pathogenicity.</title>
        <authorList>
            <person name="Shang Y."/>
            <person name="Xiao G."/>
            <person name="Zheng P."/>
            <person name="Cen K."/>
            <person name="Zhan S."/>
            <person name="Wang C."/>
        </authorList>
    </citation>
    <scope>NUCLEOTIDE SEQUENCE [LARGE SCALE GENOMIC DNA]</scope>
    <source>
        <strain evidence="4 5">RCEF 264</strain>
    </source>
</reference>
<evidence type="ECO:0000313" key="5">
    <source>
        <dbReference type="Proteomes" id="UP000076874"/>
    </source>
</evidence>
<feature type="compositionally biased region" description="Low complexity" evidence="2">
    <location>
        <begin position="1"/>
        <end position="13"/>
    </location>
</feature>
<sequence>MDDVSSPNSSSLSVFDTGNGNDVLMHDDEELSPFSSTNDNGPSYTHRDGDSIRSSISSAASARPVMLLPATEKVGATADATAAQPTDGNAATATSTPGPRKRRTKKAGEKKDDGASSATAGSDGATAGAAAATTNAAGKVIKRRAARACVSCRNRKVRRGLFNARETAGSIPGAEAVVHNHEGHNHVHGHGHGPGPGPGPGHGLVNGTNGGIGGHGYLNGFTLGGGADAANGAGSGLNQVNGSGAYFDFAGQQRLGGNALLLPKGPPPTHTGPADPGSVPVGLPGFPLLPVNGLLGDPQQQVAAMLPGFIRPLPGKMAPEDIVYLHSKGAFTLPDQTLQKALLHAFVEFVYPYMPLLELRPFLETIHERDGKNGTISLLLYHAVMFTAAAFVPAKYLKAAGFSRRREARKTFFMKARALYDFDYEMDRFTLVQSLLLMTYWYETPEDQKDTWHWMGVAVSLAHTIGLHRDPRTTGETLRRQRLRKLLWWCCFMRDRMIALGMRRPKRIRSEDADVPMLTPGDFDQTVLPDEIDVVPAACRLVRDVDMQAQLAELCVEKAKLCVLVGSMLQQQYTILPRGRLRGSDAGLIGWRCPGPAATRP</sequence>
<feature type="compositionally biased region" description="Low complexity" evidence="2">
    <location>
        <begin position="115"/>
        <end position="128"/>
    </location>
</feature>
<name>A0A167TD83_9HYPO</name>
<keyword evidence="1" id="KW-0539">Nucleus</keyword>
<evidence type="ECO:0000259" key="3">
    <source>
        <dbReference type="SMART" id="SM00906"/>
    </source>
</evidence>
<feature type="region of interest" description="Disordered" evidence="2">
    <location>
        <begin position="184"/>
        <end position="208"/>
    </location>
</feature>
<proteinExistence type="predicted"/>
<feature type="region of interest" description="Disordered" evidence="2">
    <location>
        <begin position="76"/>
        <end position="128"/>
    </location>
</feature>
<dbReference type="Pfam" id="PF04082">
    <property type="entry name" value="Fungal_trans"/>
    <property type="match status" value="1"/>
</dbReference>
<feature type="domain" description="Xylanolytic transcriptional activator regulatory" evidence="3">
    <location>
        <begin position="451"/>
        <end position="524"/>
    </location>
</feature>
<dbReference type="STRING" id="1081102.A0A167TD83"/>
<dbReference type="Proteomes" id="UP000076874">
    <property type="component" value="Unassembled WGS sequence"/>
</dbReference>
<gene>
    <name evidence="4" type="ORF">SPI_05606</name>
</gene>
<dbReference type="GO" id="GO:0008270">
    <property type="term" value="F:zinc ion binding"/>
    <property type="evidence" value="ECO:0007669"/>
    <property type="project" value="InterPro"/>
</dbReference>
<dbReference type="CDD" id="cd12148">
    <property type="entry name" value="fungal_TF_MHR"/>
    <property type="match status" value="1"/>
</dbReference>
<accession>A0A167TD83</accession>
<comment type="caution">
    <text evidence="4">The sequence shown here is derived from an EMBL/GenBank/DDBJ whole genome shotgun (WGS) entry which is preliminary data.</text>
</comment>
<dbReference type="EMBL" id="AZHD01000009">
    <property type="protein sequence ID" value="OAA60482.1"/>
    <property type="molecule type" value="Genomic_DNA"/>
</dbReference>
<evidence type="ECO:0000313" key="4">
    <source>
        <dbReference type="EMBL" id="OAA60482.1"/>
    </source>
</evidence>
<feature type="region of interest" description="Disordered" evidence="2">
    <location>
        <begin position="1"/>
        <end position="62"/>
    </location>
</feature>
<protein>
    <submittedName>
        <fullName evidence="4">C6 zinc finger domain containing protein</fullName>
    </submittedName>
</protein>
<evidence type="ECO:0000256" key="1">
    <source>
        <dbReference type="ARBA" id="ARBA00023242"/>
    </source>
</evidence>